<keyword evidence="2" id="KW-1185">Reference proteome</keyword>
<dbReference type="Proteomes" id="UP000007490">
    <property type="component" value="Chromosome"/>
</dbReference>
<proteinExistence type="predicted"/>
<evidence type="ECO:0000313" key="2">
    <source>
        <dbReference type="Proteomes" id="UP000007490"/>
    </source>
</evidence>
<dbReference type="EMBL" id="CP002551">
    <property type="protein sequence ID" value="ADZ09482.1"/>
    <property type="molecule type" value="Genomic_DNA"/>
</dbReference>
<reference evidence="1 2" key="2">
    <citation type="journal article" date="2014" name="Int. J. Syst. Evol. Microbiol.">
        <title>Methanobacterium paludis sp. nov. and a novel strain of Methanobacterium lacus isolated from northern peatlands.</title>
        <authorList>
            <person name="Cadillo-Quiroz H."/>
            <person name="Brauer S.L."/>
            <person name="Goodson N."/>
            <person name="Yavitt J.B."/>
            <person name="Zinder S.H."/>
        </authorList>
    </citation>
    <scope>NUCLEOTIDE SEQUENCE [LARGE SCALE GENOMIC DNA]</scope>
    <source>
        <strain evidence="1 2">AL-21</strain>
    </source>
</reference>
<accession>F0T6W2</accession>
<dbReference type="AlphaFoldDB" id="F0T6W2"/>
<sequence length="115" mass="13176">MFPIKNSKNAAYKGQLVGNNVQNFHNGNVVRANSAKGTVWDDNNNLHMSMQVLNPVSALNSYKTNGNSAHGKTWYRQFGSYIKLYITRVHSPQYEMVTKKTVWYIGTMYNIWNVV</sequence>
<evidence type="ECO:0000313" key="1">
    <source>
        <dbReference type="EMBL" id="ADZ09482.1"/>
    </source>
</evidence>
<dbReference type="HOGENOM" id="CLU_2103516_0_0_2"/>
<dbReference type="KEGG" id="mel:Metbo_1240"/>
<protein>
    <submittedName>
        <fullName evidence="1">Uncharacterized protein</fullName>
    </submittedName>
</protein>
<name>F0T6W2_METLA</name>
<gene>
    <name evidence="1" type="ordered locus">Metbo_1240</name>
</gene>
<reference evidence="2" key="1">
    <citation type="submission" date="2011-02" db="EMBL/GenBank/DDBJ databases">
        <title>Complete sequence of Methanobacterium sp. AL-21.</title>
        <authorList>
            <consortium name="US DOE Joint Genome Institute"/>
            <person name="Lucas S."/>
            <person name="Copeland A."/>
            <person name="Lapidus A."/>
            <person name="Cheng J.-F."/>
            <person name="Goodwin L."/>
            <person name="Pitluck S."/>
            <person name="Chertkov O."/>
            <person name="Detter J.C."/>
            <person name="Han C."/>
            <person name="Tapia R."/>
            <person name="Land M."/>
            <person name="Hauser L."/>
            <person name="Kyrpides N."/>
            <person name="Ivanova N."/>
            <person name="Mikhailova N."/>
            <person name="Pagani I."/>
            <person name="Cadillo-Quiroz H."/>
            <person name="Imachi H."/>
            <person name="Zinder S."/>
            <person name="Liu W."/>
            <person name="Woyke T."/>
        </authorList>
    </citation>
    <scope>NUCLEOTIDE SEQUENCE [LARGE SCALE GENOMIC DNA]</scope>
    <source>
        <strain evidence="2">AL-21</strain>
    </source>
</reference>
<organism evidence="1 2">
    <name type="scientific">Methanobacterium lacus (strain AL-21)</name>
    <dbReference type="NCBI Taxonomy" id="877455"/>
    <lineage>
        <taxon>Archaea</taxon>
        <taxon>Methanobacteriati</taxon>
        <taxon>Methanobacteriota</taxon>
        <taxon>Methanomada group</taxon>
        <taxon>Methanobacteria</taxon>
        <taxon>Methanobacteriales</taxon>
        <taxon>Methanobacteriaceae</taxon>
        <taxon>Methanobacterium</taxon>
    </lineage>
</organism>